<reference evidence="2" key="1">
    <citation type="submission" date="2022-11" db="UniProtKB">
        <authorList>
            <consortium name="WormBaseParasite"/>
        </authorList>
    </citation>
    <scope>IDENTIFICATION</scope>
</reference>
<dbReference type="AlphaFoldDB" id="A0A914CMH1"/>
<keyword evidence="1" id="KW-1185">Reference proteome</keyword>
<evidence type="ECO:0000313" key="1">
    <source>
        <dbReference type="Proteomes" id="UP000887540"/>
    </source>
</evidence>
<protein>
    <submittedName>
        <fullName evidence="2">Uncharacterized protein</fullName>
    </submittedName>
</protein>
<sequence>MHLTIPIVPNNNLLPNTALRSPRKCSSSLALNSYSSTEKIASDVLEYTTASTTDLCQPNFGCFQECEDMDDKNLEQKIASAQLIRKEYKKSHKFTWNSGSIETAVNSTCQDDAGYNCTNGQSYCTVPTFVSFIAIIIYLLRFRYHSFMCQHCPSSCGFCNEWDKDCAGSCQGLDARLCLQMEFGTGQWYTADCDESLYGAFCIFK</sequence>
<proteinExistence type="predicted"/>
<name>A0A914CMH1_9BILA</name>
<evidence type="ECO:0000313" key="2">
    <source>
        <dbReference type="WBParaSite" id="ACRNAN_scaffold1244.g26730.t1"/>
    </source>
</evidence>
<dbReference type="WBParaSite" id="ACRNAN_scaffold1244.g26730.t1">
    <property type="protein sequence ID" value="ACRNAN_scaffold1244.g26730.t1"/>
    <property type="gene ID" value="ACRNAN_scaffold1244.g26730"/>
</dbReference>
<dbReference type="Proteomes" id="UP000887540">
    <property type="component" value="Unplaced"/>
</dbReference>
<organism evidence="1 2">
    <name type="scientific">Acrobeloides nanus</name>
    <dbReference type="NCBI Taxonomy" id="290746"/>
    <lineage>
        <taxon>Eukaryota</taxon>
        <taxon>Metazoa</taxon>
        <taxon>Ecdysozoa</taxon>
        <taxon>Nematoda</taxon>
        <taxon>Chromadorea</taxon>
        <taxon>Rhabditida</taxon>
        <taxon>Tylenchina</taxon>
        <taxon>Cephalobomorpha</taxon>
        <taxon>Cephaloboidea</taxon>
        <taxon>Cephalobidae</taxon>
        <taxon>Acrobeloides</taxon>
    </lineage>
</organism>
<accession>A0A914CMH1</accession>